<dbReference type="Pfam" id="PF01425">
    <property type="entry name" value="Amidase"/>
    <property type="match status" value="1"/>
</dbReference>
<comment type="caution">
    <text evidence="3">The sequence shown here is derived from an EMBL/GenBank/DDBJ whole genome shotgun (WGS) entry which is preliminary data.</text>
</comment>
<comment type="similarity">
    <text evidence="1">Belongs to the amidase family.</text>
</comment>
<dbReference type="RefSeq" id="WP_170216310.1">
    <property type="nucleotide sequence ID" value="NZ_AP019700.1"/>
</dbReference>
<dbReference type="Gene3D" id="3.90.1300.10">
    <property type="entry name" value="Amidase signature (AS) domain"/>
    <property type="match status" value="1"/>
</dbReference>
<dbReference type="AlphaFoldDB" id="A0A3N1MDQ5"/>
<accession>A0A3N1MDQ5</accession>
<sequence>MRDADLDELTIASAGRLMRAGSLSPVALTEATLARIERLQPRLNAFITVTADVARQQARAAEAEIKAGHWRGPLHGVPISLKDLYCTAGIPTTAGSVILKDHVPDFDAPAVARLLAAGAVLVGKANMHEWACGVTNDNPFFGRCHNPWRQGYIPGGSSGGSAAAVATRQGLGSLGSDTGGSIRIPAHMCGLVGHKPTHGLVPRFGVFPESWSFDHAGPIALTAEDAAILLEVIAGPDPRDPSSLPGRPPALRPGLRQGVRGLKLGLPADVYFDDCHPEVQEAVMAAVEVYRSLGAEIVAVPIPEARHGLDLCLTIAWAEAAHFHRRWLQTRPDDYGPDLVETLASASAYTAVDYLQAQQVRAKVRHAYRRLFERVDLLISPTGPLPATPHDVDAVMVQGRSASVLGLAAGLTAVANATGEPACSVPCGFTEDGLPIGLMIHGPRLADGLVLRAAHAYEQTQEWHRQRPSLRR</sequence>
<dbReference type="EMBL" id="RJKX01000011">
    <property type="protein sequence ID" value="ROQ01419.1"/>
    <property type="molecule type" value="Genomic_DNA"/>
</dbReference>
<dbReference type="InterPro" id="IPR023631">
    <property type="entry name" value="Amidase_dom"/>
</dbReference>
<evidence type="ECO:0000259" key="2">
    <source>
        <dbReference type="Pfam" id="PF01425"/>
    </source>
</evidence>
<dbReference type="InterPro" id="IPR000120">
    <property type="entry name" value="Amidase"/>
</dbReference>
<protein>
    <submittedName>
        <fullName evidence="3">Aspartyl-tRNA(Asn)/glutamyl-tRNA(Gln) amidotransferase subunit A</fullName>
    </submittedName>
</protein>
<evidence type="ECO:0000256" key="1">
    <source>
        <dbReference type="ARBA" id="ARBA00009199"/>
    </source>
</evidence>
<keyword evidence="4" id="KW-1185">Reference proteome</keyword>
<name>A0A3N1MDQ5_9PROT</name>
<evidence type="ECO:0000313" key="4">
    <source>
        <dbReference type="Proteomes" id="UP000278222"/>
    </source>
</evidence>
<keyword evidence="3" id="KW-0808">Transferase</keyword>
<proteinExistence type="inferred from homology"/>
<dbReference type="InterPro" id="IPR036928">
    <property type="entry name" value="AS_sf"/>
</dbReference>
<dbReference type="GO" id="GO:0016740">
    <property type="term" value="F:transferase activity"/>
    <property type="evidence" value="ECO:0007669"/>
    <property type="project" value="UniProtKB-KW"/>
</dbReference>
<dbReference type="PROSITE" id="PS00571">
    <property type="entry name" value="AMIDASES"/>
    <property type="match status" value="1"/>
</dbReference>
<dbReference type="PANTHER" id="PTHR11895:SF7">
    <property type="entry name" value="GLUTAMYL-TRNA(GLN) AMIDOTRANSFERASE SUBUNIT A, MITOCHONDRIAL"/>
    <property type="match status" value="1"/>
</dbReference>
<organism evidence="3 4">
    <name type="scientific">Stella humosa</name>
    <dbReference type="NCBI Taxonomy" id="94"/>
    <lineage>
        <taxon>Bacteria</taxon>
        <taxon>Pseudomonadati</taxon>
        <taxon>Pseudomonadota</taxon>
        <taxon>Alphaproteobacteria</taxon>
        <taxon>Rhodospirillales</taxon>
        <taxon>Stellaceae</taxon>
        <taxon>Stella</taxon>
    </lineage>
</organism>
<dbReference type="InterPro" id="IPR020556">
    <property type="entry name" value="Amidase_CS"/>
</dbReference>
<dbReference type="PANTHER" id="PTHR11895">
    <property type="entry name" value="TRANSAMIDASE"/>
    <property type="match status" value="1"/>
</dbReference>
<evidence type="ECO:0000313" key="3">
    <source>
        <dbReference type="EMBL" id="ROQ01419.1"/>
    </source>
</evidence>
<gene>
    <name evidence="3" type="ORF">EDC65_0598</name>
</gene>
<feature type="domain" description="Amidase" evidence="2">
    <location>
        <begin position="28"/>
        <end position="451"/>
    </location>
</feature>
<dbReference type="Proteomes" id="UP000278222">
    <property type="component" value="Unassembled WGS sequence"/>
</dbReference>
<dbReference type="SUPFAM" id="SSF75304">
    <property type="entry name" value="Amidase signature (AS) enzymes"/>
    <property type="match status" value="1"/>
</dbReference>
<reference evidence="3 4" key="1">
    <citation type="submission" date="2018-11" db="EMBL/GenBank/DDBJ databases">
        <title>Genomic Encyclopedia of Type Strains, Phase IV (KMG-IV): sequencing the most valuable type-strain genomes for metagenomic binning, comparative biology and taxonomic classification.</title>
        <authorList>
            <person name="Goeker M."/>
        </authorList>
    </citation>
    <scope>NUCLEOTIDE SEQUENCE [LARGE SCALE GENOMIC DNA]</scope>
    <source>
        <strain evidence="3 4">DSM 5900</strain>
    </source>
</reference>